<name>A0A9X2J1H2_9SPHN</name>
<dbReference type="RefSeq" id="WP_252112160.1">
    <property type="nucleotide sequence ID" value="NZ_JAMSHT010000001.1"/>
</dbReference>
<sequence length="137" mass="14953">MELATPLDILCRIIIRARENEAQVATTYDGDEDPDNVDGNDDDEAYSVLDDDINTSVEEELTGILDELAEDQLLEVFALCLVGRGDYDADEWDDALETAGDEDELLDSLLEMPMLAAMLEGGMAAFDLDCEGVGQVT</sequence>
<gene>
    <name evidence="1" type="ORF">NDO55_02655</name>
</gene>
<dbReference type="InterPro" id="IPR022254">
    <property type="entry name" value="DUF3775"/>
</dbReference>
<dbReference type="EMBL" id="JAMSHT010000001">
    <property type="protein sequence ID" value="MCM8556719.1"/>
    <property type="molecule type" value="Genomic_DNA"/>
</dbReference>
<protein>
    <submittedName>
        <fullName evidence="1">DUF3775 domain-containing protein</fullName>
    </submittedName>
</protein>
<dbReference type="AlphaFoldDB" id="A0A9X2J1H2"/>
<accession>A0A9X2J1H2</accession>
<proteinExistence type="predicted"/>
<organism evidence="1 2">
    <name type="scientific">Sphingomicrobium sediminis</name>
    <dbReference type="NCBI Taxonomy" id="2950949"/>
    <lineage>
        <taxon>Bacteria</taxon>
        <taxon>Pseudomonadati</taxon>
        <taxon>Pseudomonadota</taxon>
        <taxon>Alphaproteobacteria</taxon>
        <taxon>Sphingomonadales</taxon>
        <taxon>Sphingomonadaceae</taxon>
        <taxon>Sphingomicrobium</taxon>
    </lineage>
</organism>
<reference evidence="1" key="1">
    <citation type="submission" date="2022-06" db="EMBL/GenBank/DDBJ databases">
        <title>Sphingomicrobium sedimins sp. nov., a marine bacterium isolated from tidal flat.</title>
        <authorList>
            <person name="Kim C.-H."/>
            <person name="Yoo Y."/>
            <person name="Kim J.-J."/>
        </authorList>
    </citation>
    <scope>NUCLEOTIDE SEQUENCE</scope>
    <source>
        <strain evidence="1">GRR-S6-50</strain>
    </source>
</reference>
<comment type="caution">
    <text evidence="1">The sequence shown here is derived from an EMBL/GenBank/DDBJ whole genome shotgun (WGS) entry which is preliminary data.</text>
</comment>
<dbReference type="Proteomes" id="UP001155128">
    <property type="component" value="Unassembled WGS sequence"/>
</dbReference>
<keyword evidence="2" id="KW-1185">Reference proteome</keyword>
<evidence type="ECO:0000313" key="2">
    <source>
        <dbReference type="Proteomes" id="UP001155128"/>
    </source>
</evidence>
<evidence type="ECO:0000313" key="1">
    <source>
        <dbReference type="EMBL" id="MCM8556719.1"/>
    </source>
</evidence>
<dbReference type="Pfam" id="PF12616">
    <property type="entry name" value="DUF3775"/>
    <property type="match status" value="1"/>
</dbReference>